<sequence length="490" mass="51668">MEDPPSDPPEAENSAPSAAVTIDPSEVEVGTEVTADGSGSSDPDGDELTYNWSLTTPSDSETQLSDPSAVQPTFTPDVEGDYTVSLEVSDGEAANSSSADLSAIVPAVVINEDIESDRTLSADTTYRFEKPQIGDILGITDGARLTIEPGTEILFEEGAGLQTTVGGEIRADGSAEEPITMAGASGNKTPGAWGIYVRSGTNRFDHVRMRHAGGKWGGDSEERAGLIAGSMIAGGIESPPTVEITNSTFEEMQGSAIDLRQSASAPTPIRDNKFKEVGEVAVRVSFGNVGVLDGTNEFEEGSVVKAETTYRGGTREGVSKKTTVSPLGENAHYRIAGNPAVVGNGELKIEPGVEMRFKKDVRLYIDGGFRQTSAKVMAEGTASEPIVMGATEGNEQAGWWDQVRFERNYEGVFRHVNIRHGGSGSDPESSGNIFLDAQGSGYPSSFVLENSSVEESSTNGIACNPSENIDLKRSGNSFSGIDRKNVSGCE</sequence>
<dbReference type="SUPFAM" id="SSF51126">
    <property type="entry name" value="Pectin lyase-like"/>
    <property type="match status" value="1"/>
</dbReference>
<dbReference type="InterPro" id="IPR013783">
    <property type="entry name" value="Ig-like_fold"/>
</dbReference>
<protein>
    <recommendedName>
        <fullName evidence="2">PKD/Chitinase domain-containing protein</fullName>
    </recommendedName>
</protein>
<dbReference type="PANTHER" id="PTHR41339:SF1">
    <property type="entry name" value="SECRETED PROTEIN"/>
    <property type="match status" value="1"/>
</dbReference>
<evidence type="ECO:0000259" key="2">
    <source>
        <dbReference type="SMART" id="SM00089"/>
    </source>
</evidence>
<feature type="compositionally biased region" description="Polar residues" evidence="1">
    <location>
        <begin position="50"/>
        <end position="69"/>
    </location>
</feature>
<feature type="region of interest" description="Disordered" evidence="1">
    <location>
        <begin position="1"/>
        <end position="69"/>
    </location>
</feature>
<evidence type="ECO:0000256" key="1">
    <source>
        <dbReference type="SAM" id="MobiDB-lite"/>
    </source>
</evidence>
<dbReference type="Pfam" id="PF22352">
    <property type="entry name" value="K319L-like_PKD"/>
    <property type="match status" value="1"/>
</dbReference>
<dbReference type="RefSeq" id="WP_259079899.1">
    <property type="nucleotide sequence ID" value="NZ_JANUAU010000003.1"/>
</dbReference>
<dbReference type="InterPro" id="IPR035986">
    <property type="entry name" value="PKD_dom_sf"/>
</dbReference>
<dbReference type="Gene3D" id="2.60.40.10">
    <property type="entry name" value="Immunoglobulins"/>
    <property type="match status" value="1"/>
</dbReference>
<name>A0A9X2PZ26_9BACT</name>
<reference evidence="3" key="1">
    <citation type="submission" date="2022-08" db="EMBL/GenBank/DDBJ databases">
        <title>Genomic Encyclopedia of Type Strains, Phase V (KMG-V): Genome sequencing to study the core and pangenomes of soil and plant-associated prokaryotes.</title>
        <authorList>
            <person name="Whitman W."/>
        </authorList>
    </citation>
    <scope>NUCLEOTIDE SEQUENCE</scope>
    <source>
        <strain evidence="3">0</strain>
    </source>
</reference>
<dbReference type="SMART" id="SM00089">
    <property type="entry name" value="PKD"/>
    <property type="match status" value="1"/>
</dbReference>
<dbReference type="SUPFAM" id="SSF49299">
    <property type="entry name" value="PKD domain"/>
    <property type="match status" value="1"/>
</dbReference>
<feature type="domain" description="PKD/Chitinase" evidence="2">
    <location>
        <begin position="17"/>
        <end position="106"/>
    </location>
</feature>
<dbReference type="InterPro" id="IPR022409">
    <property type="entry name" value="PKD/Chitinase_dom"/>
</dbReference>
<dbReference type="InterPro" id="IPR011050">
    <property type="entry name" value="Pectin_lyase_fold/virulence"/>
</dbReference>
<comment type="caution">
    <text evidence="3">The sequence shown here is derived from an EMBL/GenBank/DDBJ whole genome shotgun (WGS) entry which is preliminary data.</text>
</comment>
<dbReference type="PANTHER" id="PTHR41339">
    <property type="entry name" value="LIPL48"/>
    <property type="match status" value="1"/>
</dbReference>
<proteinExistence type="predicted"/>
<dbReference type="EMBL" id="JANUAU010000003">
    <property type="protein sequence ID" value="MCS3677439.1"/>
    <property type="molecule type" value="Genomic_DNA"/>
</dbReference>
<dbReference type="CDD" id="cd00146">
    <property type="entry name" value="PKD"/>
    <property type="match status" value="1"/>
</dbReference>
<evidence type="ECO:0000313" key="4">
    <source>
        <dbReference type="Proteomes" id="UP001155027"/>
    </source>
</evidence>
<gene>
    <name evidence="3" type="ORF">GGP71_001355</name>
</gene>
<accession>A0A9X2PZ26</accession>
<dbReference type="Proteomes" id="UP001155027">
    <property type="component" value="Unassembled WGS sequence"/>
</dbReference>
<evidence type="ECO:0000313" key="3">
    <source>
        <dbReference type="EMBL" id="MCS3677439.1"/>
    </source>
</evidence>
<organism evidence="3 4">
    <name type="scientific">Salinibacter ruber</name>
    <dbReference type="NCBI Taxonomy" id="146919"/>
    <lineage>
        <taxon>Bacteria</taxon>
        <taxon>Pseudomonadati</taxon>
        <taxon>Rhodothermota</taxon>
        <taxon>Rhodothermia</taxon>
        <taxon>Rhodothermales</taxon>
        <taxon>Salinibacteraceae</taxon>
        <taxon>Salinibacter</taxon>
    </lineage>
</organism>
<dbReference type="AlphaFoldDB" id="A0A9X2PZ26"/>